<dbReference type="STRING" id="441112.SAMN04488094_102386"/>
<sequence length="182" mass="20115">MQAVQVDDLRGRLRSDTRSSHDRLDRHVSTFDLGEPDGLRSFLAMQLMALTRLEPLAKNSICAPAIHDLRARAEFDLRGLDETTALSCPDLTFTPHPMSVDYVIAGSRVGTAILRKRWLASKNAEVRATSAYFSAPTYMDMWRAFCDRATRETSSGPQADRIVGDAIGLFDFYGHCAASACA</sequence>
<evidence type="ECO:0000313" key="3">
    <source>
        <dbReference type="Proteomes" id="UP000198728"/>
    </source>
</evidence>
<accession>A0A1I1G1E8</accession>
<reference evidence="2 3" key="1">
    <citation type="submission" date="2016-10" db="EMBL/GenBank/DDBJ databases">
        <authorList>
            <person name="de Groot N.N."/>
        </authorList>
    </citation>
    <scope>NUCLEOTIDE SEQUENCE [LARGE SCALE GENOMIC DNA]</scope>
    <source>
        <strain evidence="2 3">DSM 19548</strain>
    </source>
</reference>
<feature type="region of interest" description="Disordered" evidence="1">
    <location>
        <begin position="1"/>
        <end position="21"/>
    </location>
</feature>
<evidence type="ECO:0000313" key="2">
    <source>
        <dbReference type="EMBL" id="SFC05659.1"/>
    </source>
</evidence>
<dbReference type="SUPFAM" id="SSF48613">
    <property type="entry name" value="Heme oxygenase-like"/>
    <property type="match status" value="1"/>
</dbReference>
<protein>
    <submittedName>
        <fullName evidence="2">Heme oxygenase</fullName>
    </submittedName>
</protein>
<organism evidence="2 3">
    <name type="scientific">Tropicimonas isoalkanivorans</name>
    <dbReference type="NCBI Taxonomy" id="441112"/>
    <lineage>
        <taxon>Bacteria</taxon>
        <taxon>Pseudomonadati</taxon>
        <taxon>Pseudomonadota</taxon>
        <taxon>Alphaproteobacteria</taxon>
        <taxon>Rhodobacterales</taxon>
        <taxon>Roseobacteraceae</taxon>
        <taxon>Tropicimonas</taxon>
    </lineage>
</organism>
<feature type="compositionally biased region" description="Basic and acidic residues" evidence="1">
    <location>
        <begin position="7"/>
        <end position="21"/>
    </location>
</feature>
<dbReference type="CDD" id="cd19166">
    <property type="entry name" value="HemeO-bac"/>
    <property type="match status" value="1"/>
</dbReference>
<dbReference type="AlphaFoldDB" id="A0A1I1G1E8"/>
<dbReference type="InterPro" id="IPR016084">
    <property type="entry name" value="Haem_Oase-like_multi-hlx"/>
</dbReference>
<dbReference type="Gene3D" id="1.20.910.10">
    <property type="entry name" value="Heme oxygenase-like"/>
    <property type="match status" value="1"/>
</dbReference>
<gene>
    <name evidence="2" type="ORF">SAMN04488094_102386</name>
</gene>
<evidence type="ECO:0000256" key="1">
    <source>
        <dbReference type="SAM" id="MobiDB-lite"/>
    </source>
</evidence>
<dbReference type="EMBL" id="FOLG01000002">
    <property type="protein sequence ID" value="SFC05659.1"/>
    <property type="molecule type" value="Genomic_DNA"/>
</dbReference>
<name>A0A1I1G1E8_9RHOB</name>
<proteinExistence type="predicted"/>
<keyword evidence="3" id="KW-1185">Reference proteome</keyword>
<dbReference type="Proteomes" id="UP000198728">
    <property type="component" value="Unassembled WGS sequence"/>
</dbReference>